<dbReference type="InterPro" id="IPR020904">
    <property type="entry name" value="Sc_DH/Rdtase_CS"/>
</dbReference>
<sequence length="283" mass="29649">MLVTKGEDDQPPRGYGKTDVSLGETVTLSKPGRTPTLRFMTPPSRVAVVTGAARGLGREFAITLAGLGHHVCGWDVDDQTETMALAGEKYLPLEVDVTDPAAVQAAADLVVKEFGGWHIVVNNAGIYPPIAFEETTVDDWRLIMRVNLEGPFLVTQAALPHLRAAGWGRIVNIVSAVVFLGPPELVAYTASKAGLVGFTRALANAVGADGITVNAISPGLTSTETAARTTGAGGGFDRVRAMQAVPRTERPADLASTLRYVCDEGSGFLTGQTLNVDGGSALH</sequence>
<reference evidence="4 5" key="1">
    <citation type="submission" date="2019-03" db="EMBL/GenBank/DDBJ databases">
        <title>Genomic Encyclopedia of Type Strains, Phase IV (KMG-IV): sequencing the most valuable type-strain genomes for metagenomic binning, comparative biology and taxonomic classification.</title>
        <authorList>
            <person name="Goeker M."/>
        </authorList>
    </citation>
    <scope>NUCLEOTIDE SEQUENCE [LARGE SCALE GENOMIC DNA]</scope>
    <source>
        <strain evidence="4 5">DSM 45934</strain>
    </source>
</reference>
<evidence type="ECO:0000256" key="3">
    <source>
        <dbReference type="SAM" id="MobiDB-lite"/>
    </source>
</evidence>
<dbReference type="PRINTS" id="PR00081">
    <property type="entry name" value="GDHRDH"/>
</dbReference>
<evidence type="ECO:0000313" key="5">
    <source>
        <dbReference type="Proteomes" id="UP000295680"/>
    </source>
</evidence>
<dbReference type="PRINTS" id="PR00080">
    <property type="entry name" value="SDRFAMILY"/>
</dbReference>
<dbReference type="InterPro" id="IPR036291">
    <property type="entry name" value="NAD(P)-bd_dom_sf"/>
</dbReference>
<dbReference type="PANTHER" id="PTHR42760">
    <property type="entry name" value="SHORT-CHAIN DEHYDROGENASES/REDUCTASES FAMILY MEMBER"/>
    <property type="match status" value="1"/>
</dbReference>
<dbReference type="Gene3D" id="3.40.50.720">
    <property type="entry name" value="NAD(P)-binding Rossmann-like Domain"/>
    <property type="match status" value="1"/>
</dbReference>
<proteinExistence type="inferred from homology"/>
<dbReference type="CDD" id="cd05233">
    <property type="entry name" value="SDR_c"/>
    <property type="match status" value="1"/>
</dbReference>
<dbReference type="Pfam" id="PF13561">
    <property type="entry name" value="adh_short_C2"/>
    <property type="match status" value="1"/>
</dbReference>
<dbReference type="SUPFAM" id="SSF51735">
    <property type="entry name" value="NAD(P)-binding Rossmann-fold domains"/>
    <property type="match status" value="1"/>
</dbReference>
<dbReference type="InterPro" id="IPR002347">
    <property type="entry name" value="SDR_fam"/>
</dbReference>
<accession>A0A4R2J9A6</accession>
<evidence type="ECO:0000256" key="1">
    <source>
        <dbReference type="ARBA" id="ARBA00006484"/>
    </source>
</evidence>
<gene>
    <name evidence="4" type="ORF">EV192_108105</name>
</gene>
<dbReference type="AlphaFoldDB" id="A0A4R2J9A6"/>
<protein>
    <submittedName>
        <fullName evidence="4">3-oxoacyl-[acyl-carrier protein] reductase</fullName>
    </submittedName>
</protein>
<dbReference type="PROSITE" id="PS00061">
    <property type="entry name" value="ADH_SHORT"/>
    <property type="match status" value="1"/>
</dbReference>
<dbReference type="FunFam" id="3.40.50.720:FF:000084">
    <property type="entry name" value="Short-chain dehydrogenase reductase"/>
    <property type="match status" value="1"/>
</dbReference>
<feature type="compositionally biased region" description="Basic and acidic residues" evidence="3">
    <location>
        <begin position="1"/>
        <end position="11"/>
    </location>
</feature>
<comment type="caution">
    <text evidence="4">The sequence shown here is derived from an EMBL/GenBank/DDBJ whole genome shotgun (WGS) entry which is preliminary data.</text>
</comment>
<evidence type="ECO:0000313" key="4">
    <source>
        <dbReference type="EMBL" id="TCO54817.1"/>
    </source>
</evidence>
<comment type="similarity">
    <text evidence="1">Belongs to the short-chain dehydrogenases/reductases (SDR) family.</text>
</comment>
<dbReference type="EMBL" id="SLWS01000008">
    <property type="protein sequence ID" value="TCO54817.1"/>
    <property type="molecule type" value="Genomic_DNA"/>
</dbReference>
<dbReference type="Proteomes" id="UP000295680">
    <property type="component" value="Unassembled WGS sequence"/>
</dbReference>
<dbReference type="GO" id="GO:0016616">
    <property type="term" value="F:oxidoreductase activity, acting on the CH-OH group of donors, NAD or NADP as acceptor"/>
    <property type="evidence" value="ECO:0007669"/>
    <property type="project" value="TreeGrafter"/>
</dbReference>
<dbReference type="PANTHER" id="PTHR42760:SF133">
    <property type="entry name" value="3-OXOACYL-[ACYL-CARRIER-PROTEIN] REDUCTASE"/>
    <property type="match status" value="1"/>
</dbReference>
<evidence type="ECO:0000256" key="2">
    <source>
        <dbReference type="ARBA" id="ARBA00023002"/>
    </source>
</evidence>
<feature type="region of interest" description="Disordered" evidence="3">
    <location>
        <begin position="1"/>
        <end position="21"/>
    </location>
</feature>
<organism evidence="4 5">
    <name type="scientific">Actinocrispum wychmicini</name>
    <dbReference type="NCBI Taxonomy" id="1213861"/>
    <lineage>
        <taxon>Bacteria</taxon>
        <taxon>Bacillati</taxon>
        <taxon>Actinomycetota</taxon>
        <taxon>Actinomycetes</taxon>
        <taxon>Pseudonocardiales</taxon>
        <taxon>Pseudonocardiaceae</taxon>
        <taxon>Actinocrispum</taxon>
    </lineage>
</organism>
<name>A0A4R2J9A6_9PSEU</name>
<keyword evidence="5" id="KW-1185">Reference proteome</keyword>
<keyword evidence="2" id="KW-0560">Oxidoreductase</keyword>